<sequence length="274" mass="31827">MKETACAKNKEPKPGCFRNVFAVWFRSSRWRQASKCKLHIQSLQCSVKIHRRRRDCMVKQSRSDVAKLLDSDRLQEARRKVCNLMLLHEVLETRQSYEDEKMLSAYDQVDYFCTSILQNFSPLDRQSDVHLLPEETKEAMAGLIFAASRIGELKELQIIRSLFVQRFGLGFDKDCVDLRPGHFVSSEIVKILETKYSRDAFSPENLLGIFQNYQTSSTTANVDPITKDSASRDDHGIARSDTAKKRNQKREVMKKKKKVMKKNSKFLDRSSFMR</sequence>
<evidence type="ECO:0000256" key="2">
    <source>
        <dbReference type="SAM" id="MobiDB-lite"/>
    </source>
</evidence>
<protein>
    <submittedName>
        <fullName evidence="3">Uncharacterized protein</fullName>
    </submittedName>
</protein>
<reference evidence="3" key="1">
    <citation type="submission" date="2018-11" db="EMBL/GenBank/DDBJ databases">
        <authorList>
            <consortium name="Genoscope - CEA"/>
            <person name="William W."/>
        </authorList>
    </citation>
    <scope>NUCLEOTIDE SEQUENCE</scope>
</reference>
<dbReference type="PANTHER" id="PTHR12161:SF58">
    <property type="entry name" value="REGULATOR OF VPS4 ACTIVITY IN THE MVB PATHWAY PROTEIN"/>
    <property type="match status" value="1"/>
</dbReference>
<dbReference type="Pfam" id="PF03398">
    <property type="entry name" value="Ist1"/>
    <property type="match status" value="1"/>
</dbReference>
<feature type="compositionally biased region" description="Basic residues" evidence="2">
    <location>
        <begin position="245"/>
        <end position="264"/>
    </location>
</feature>
<accession>A0A3P6FXE2</accession>
<comment type="similarity">
    <text evidence="1">Belongs to the IST1 family.</text>
</comment>
<dbReference type="GO" id="GO:0015031">
    <property type="term" value="P:protein transport"/>
    <property type="evidence" value="ECO:0007669"/>
    <property type="project" value="InterPro"/>
</dbReference>
<evidence type="ECO:0000313" key="3">
    <source>
        <dbReference type="EMBL" id="VDD52474.1"/>
    </source>
</evidence>
<proteinExistence type="inferred from homology"/>
<name>A0A3P6FXE2_BRAOL</name>
<dbReference type="PANTHER" id="PTHR12161">
    <property type="entry name" value="IST1 FAMILY MEMBER"/>
    <property type="match status" value="1"/>
</dbReference>
<dbReference type="InterPro" id="IPR042277">
    <property type="entry name" value="IST1-like"/>
</dbReference>
<dbReference type="EMBL" id="LR031878">
    <property type="protein sequence ID" value="VDD52474.1"/>
    <property type="molecule type" value="Genomic_DNA"/>
</dbReference>
<gene>
    <name evidence="3" type="ORF">BOLC1T04863H</name>
</gene>
<evidence type="ECO:0000256" key="1">
    <source>
        <dbReference type="ARBA" id="ARBA00005536"/>
    </source>
</evidence>
<feature type="region of interest" description="Disordered" evidence="2">
    <location>
        <begin position="221"/>
        <end position="274"/>
    </location>
</feature>
<dbReference type="Gene3D" id="1.20.1260.60">
    <property type="entry name" value="Vacuolar protein sorting-associated protein Ist1"/>
    <property type="match status" value="1"/>
</dbReference>
<dbReference type="InterPro" id="IPR005061">
    <property type="entry name" value="Ist1"/>
</dbReference>
<organism evidence="3">
    <name type="scientific">Brassica oleracea</name>
    <name type="common">Wild cabbage</name>
    <dbReference type="NCBI Taxonomy" id="3712"/>
    <lineage>
        <taxon>Eukaryota</taxon>
        <taxon>Viridiplantae</taxon>
        <taxon>Streptophyta</taxon>
        <taxon>Embryophyta</taxon>
        <taxon>Tracheophyta</taxon>
        <taxon>Spermatophyta</taxon>
        <taxon>Magnoliopsida</taxon>
        <taxon>eudicotyledons</taxon>
        <taxon>Gunneridae</taxon>
        <taxon>Pentapetalae</taxon>
        <taxon>rosids</taxon>
        <taxon>malvids</taxon>
        <taxon>Brassicales</taxon>
        <taxon>Brassicaceae</taxon>
        <taxon>Brassiceae</taxon>
        <taxon>Brassica</taxon>
    </lineage>
</organism>
<dbReference type="AlphaFoldDB" id="A0A3P6FXE2"/>
<feature type="compositionally biased region" description="Basic and acidic residues" evidence="2">
    <location>
        <begin position="225"/>
        <end position="244"/>
    </location>
</feature>